<comment type="caution">
    <text evidence="1">The sequence shown here is derived from an EMBL/GenBank/DDBJ whole genome shotgun (WGS) entry which is preliminary data.</text>
</comment>
<dbReference type="Proteomes" id="UP000677913">
    <property type="component" value="Unassembled WGS sequence"/>
</dbReference>
<dbReference type="InterPro" id="IPR010148">
    <property type="entry name" value="CRISPR-assoc_prot_CT1975"/>
</dbReference>
<gene>
    <name evidence="1" type="primary">cas7e</name>
    <name evidence="1" type="ORF">KGA66_21570</name>
</gene>
<reference evidence="1" key="1">
    <citation type="submission" date="2021-04" db="EMBL/GenBank/DDBJ databases">
        <title>Genome based classification of Actinospica acidithermotolerans sp. nov., an actinobacterium isolated from an Indonesian hot spring.</title>
        <authorList>
            <person name="Kusuma A.B."/>
            <person name="Putra K.E."/>
            <person name="Nafisah S."/>
            <person name="Loh J."/>
            <person name="Nouioui I."/>
            <person name="Goodfellow M."/>
        </authorList>
    </citation>
    <scope>NUCLEOTIDE SEQUENCE</scope>
    <source>
        <strain evidence="1">DSM 45618</strain>
    </source>
</reference>
<dbReference type="Pfam" id="PF09344">
    <property type="entry name" value="Cas_CT1975"/>
    <property type="match status" value="1"/>
</dbReference>
<dbReference type="EMBL" id="JAGSXH010000094">
    <property type="protein sequence ID" value="MBS2965655.1"/>
    <property type="molecule type" value="Genomic_DNA"/>
</dbReference>
<proteinExistence type="predicted"/>
<organism evidence="1 2">
    <name type="scientific">Actinocrinis puniceicyclus</name>
    <dbReference type="NCBI Taxonomy" id="977794"/>
    <lineage>
        <taxon>Bacteria</taxon>
        <taxon>Bacillati</taxon>
        <taxon>Actinomycetota</taxon>
        <taxon>Actinomycetes</taxon>
        <taxon>Catenulisporales</taxon>
        <taxon>Actinospicaceae</taxon>
        <taxon>Actinocrinis</taxon>
    </lineage>
</organism>
<evidence type="ECO:0000313" key="1">
    <source>
        <dbReference type="EMBL" id="MBS2965655.1"/>
    </source>
</evidence>
<name>A0A8J7WTX1_9ACTN</name>
<dbReference type="AlphaFoldDB" id="A0A8J7WTX1"/>
<protein>
    <submittedName>
        <fullName evidence="1">Type I-E CRISPR-associated protein Cas7/Cse4/CasC</fullName>
    </submittedName>
</protein>
<accession>A0A8J7WTX1</accession>
<sequence>MPNRLYVDVHVLQTVPPSNINRDDNGTPKHALYGGVRRSRVSSQAWKRATRLAFTDSVPKQDLATRTKRISTLLANVLAAQSGLDQQQAARLSTALLAPLGIKPGKKADDTAYLLFFGRKQLDAIAGLVADQARELAGLSDAELKKHCDKLPIIETLNSGHPIDVALFGRMVADIKGLNVDAAVQVAHALSTHGVETEFDYYTAVDDENVEDSGAGMIGTIEFNSATLYRYATVSVHQLLENLAEPEATADAVRCFIDAFVRCMPSGYGNSFAPRTLPHLVLVAMREDQPVNLVSAYEKAVRGGANGIAEESARRLAAEFQTVNETWGTAPTAHFSTYYLGEGDEAKSLVDALGRPAALPQLLDGTHETVTAWLAAGVDA</sequence>
<keyword evidence="2" id="KW-1185">Reference proteome</keyword>
<dbReference type="NCBIfam" id="TIGR01869">
    <property type="entry name" value="casC_Cse4"/>
    <property type="match status" value="1"/>
</dbReference>
<evidence type="ECO:0000313" key="2">
    <source>
        <dbReference type="Proteomes" id="UP000677913"/>
    </source>
</evidence>
<dbReference type="RefSeq" id="WP_211470008.1">
    <property type="nucleotide sequence ID" value="NZ_JAGSXH010000094.1"/>
</dbReference>